<sequence>MDETGFLIGLAYSARVVIFQDFHNNFKTVDGSREWVTQINSICATGRTIPPFLVFKGKQYTQAMWEEAMISLGECTIGLTENGWSNAEVGLEWLKHFEAHLKPVSPHQILC</sequence>
<dbReference type="Proteomes" id="UP000504636">
    <property type="component" value="Unplaced"/>
</dbReference>
<evidence type="ECO:0000313" key="2">
    <source>
        <dbReference type="EMBL" id="KAF2804518.1"/>
    </source>
</evidence>
<dbReference type="OrthoDB" id="3926315at2759"/>
<dbReference type="InterPro" id="IPR004875">
    <property type="entry name" value="DDE_SF_endonuclease_dom"/>
</dbReference>
<reference evidence="4" key="3">
    <citation type="submission" date="2025-04" db="UniProtKB">
        <authorList>
            <consortium name="RefSeq"/>
        </authorList>
    </citation>
    <scope>IDENTIFICATION</scope>
    <source>
        <strain evidence="4">CBS 304.34</strain>
    </source>
</reference>
<keyword evidence="3" id="KW-1185">Reference proteome</keyword>
<dbReference type="GeneID" id="54456951"/>
<evidence type="ECO:0000313" key="4">
    <source>
        <dbReference type="RefSeq" id="XP_033571482.1"/>
    </source>
</evidence>
<dbReference type="GO" id="GO:0003676">
    <property type="term" value="F:nucleic acid binding"/>
    <property type="evidence" value="ECO:0007669"/>
    <property type="project" value="InterPro"/>
</dbReference>
<accession>A0A6A6Y7J4</accession>
<name>A0A6A6Y7J4_9PEZI</name>
<protein>
    <recommendedName>
        <fullName evidence="1">DDE-1 domain-containing protein</fullName>
    </recommendedName>
</protein>
<dbReference type="EMBL" id="MU003712">
    <property type="protein sequence ID" value="KAF2804518.1"/>
    <property type="molecule type" value="Genomic_DNA"/>
</dbReference>
<gene>
    <name evidence="2 4" type="ORF">BDZ99DRAFT_397610</name>
</gene>
<dbReference type="AlphaFoldDB" id="A0A6A6Y7J4"/>
<proteinExistence type="predicted"/>
<reference evidence="2 4" key="1">
    <citation type="journal article" date="2020" name="Stud. Mycol.">
        <title>101 Dothideomycetes genomes: a test case for predicting lifestyles and emergence of pathogens.</title>
        <authorList>
            <person name="Haridas S."/>
            <person name="Albert R."/>
            <person name="Binder M."/>
            <person name="Bloem J."/>
            <person name="Labutti K."/>
            <person name="Salamov A."/>
            <person name="Andreopoulos B."/>
            <person name="Baker S."/>
            <person name="Barry K."/>
            <person name="Bills G."/>
            <person name="Bluhm B."/>
            <person name="Cannon C."/>
            <person name="Castanera R."/>
            <person name="Culley D."/>
            <person name="Daum C."/>
            <person name="Ezra D."/>
            <person name="Gonzalez J."/>
            <person name="Henrissat B."/>
            <person name="Kuo A."/>
            <person name="Liang C."/>
            <person name="Lipzen A."/>
            <person name="Lutzoni F."/>
            <person name="Magnuson J."/>
            <person name="Mondo S."/>
            <person name="Nolan M."/>
            <person name="Ohm R."/>
            <person name="Pangilinan J."/>
            <person name="Park H.-J."/>
            <person name="Ramirez L."/>
            <person name="Alfaro M."/>
            <person name="Sun H."/>
            <person name="Tritt A."/>
            <person name="Yoshinaga Y."/>
            <person name="Zwiers L.-H."/>
            <person name="Turgeon B."/>
            <person name="Goodwin S."/>
            <person name="Spatafora J."/>
            <person name="Crous P."/>
            <person name="Grigoriev I."/>
        </authorList>
    </citation>
    <scope>NUCLEOTIDE SEQUENCE</scope>
    <source>
        <strain evidence="2 4">CBS 304.34</strain>
    </source>
</reference>
<evidence type="ECO:0000313" key="3">
    <source>
        <dbReference type="Proteomes" id="UP000504636"/>
    </source>
</evidence>
<organism evidence="2">
    <name type="scientific">Mytilinidion resinicola</name>
    <dbReference type="NCBI Taxonomy" id="574789"/>
    <lineage>
        <taxon>Eukaryota</taxon>
        <taxon>Fungi</taxon>
        <taxon>Dikarya</taxon>
        <taxon>Ascomycota</taxon>
        <taxon>Pezizomycotina</taxon>
        <taxon>Dothideomycetes</taxon>
        <taxon>Pleosporomycetidae</taxon>
        <taxon>Mytilinidiales</taxon>
        <taxon>Mytilinidiaceae</taxon>
        <taxon>Mytilinidion</taxon>
    </lineage>
</organism>
<evidence type="ECO:0000259" key="1">
    <source>
        <dbReference type="Pfam" id="PF03184"/>
    </source>
</evidence>
<reference evidence="4" key="2">
    <citation type="submission" date="2020-04" db="EMBL/GenBank/DDBJ databases">
        <authorList>
            <consortium name="NCBI Genome Project"/>
        </authorList>
    </citation>
    <scope>NUCLEOTIDE SEQUENCE</scope>
    <source>
        <strain evidence="4">CBS 304.34</strain>
    </source>
</reference>
<dbReference type="RefSeq" id="XP_033571482.1">
    <property type="nucleotide sequence ID" value="XM_033716058.1"/>
</dbReference>
<feature type="domain" description="DDE-1" evidence="1">
    <location>
        <begin position="33"/>
        <end position="102"/>
    </location>
</feature>
<dbReference type="Pfam" id="PF03184">
    <property type="entry name" value="DDE_1"/>
    <property type="match status" value="1"/>
</dbReference>